<feature type="region of interest" description="Disordered" evidence="1">
    <location>
        <begin position="373"/>
        <end position="404"/>
    </location>
</feature>
<keyword evidence="2" id="KW-1133">Transmembrane helix</keyword>
<reference evidence="3 4" key="2">
    <citation type="submission" date="2022-06" db="EMBL/GenBank/DDBJ databases">
        <title>Genomic Encyclopedia of Type Strains, Phase I: the one thousand microbial genomes (KMG-I) project.</title>
        <authorList>
            <person name="Kyrpides N."/>
        </authorList>
    </citation>
    <scope>NUCLEOTIDE SEQUENCE [LARGE SCALE GENOMIC DNA]</scope>
    <source>
        <strain evidence="3 4">DSM 43889</strain>
    </source>
</reference>
<keyword evidence="2" id="KW-0472">Membrane</keyword>
<reference evidence="3 4" key="1">
    <citation type="submission" date="2013-07" db="EMBL/GenBank/DDBJ databases">
        <authorList>
            <consortium name="DOE Joint Genome Institute"/>
            <person name="Reeve W."/>
            <person name="Huntemann M."/>
            <person name="Han J."/>
            <person name="Chen A."/>
            <person name="Kyrpides N."/>
            <person name="Mavromatis K."/>
            <person name="Markowitz V."/>
            <person name="Palaniappan K."/>
            <person name="Ivanova N."/>
            <person name="Schaumberg A."/>
            <person name="Pati A."/>
            <person name="Liolios K."/>
            <person name="Nordberg H.P."/>
            <person name="Cantor M.N."/>
            <person name="Hua S.X."/>
            <person name="Woyke T."/>
        </authorList>
    </citation>
    <scope>NUCLEOTIDE SEQUENCE [LARGE SCALE GENOMIC DNA]</scope>
    <source>
        <strain evidence="3 4">DSM 43889</strain>
    </source>
</reference>
<dbReference type="SUPFAM" id="SSF56112">
    <property type="entry name" value="Protein kinase-like (PK-like)"/>
    <property type="match status" value="1"/>
</dbReference>
<sequence>MSGKPTQYTAAHRNHTGNGADLTVPASAPPPPDWSDLAELSPGTLLADNRYRLIEQVGYDASCQAQLWRAKDTALGRDVALTVLVGYRTDGQMVTKARRVLERCMHAASFHCVGVARVLDVLSSSHGVDHPEHVLGVVVAEWTHGSRLGELLRDGPLPADNAARLLQTLAAAVETAHHVGLVLGVDHPERIRVTAQGELRFAFPGSRAEATTTEDVRGLGAVLYFLLTGRWPLRQGQETLPAAPLAADGSVLPPRALRPTVPHELSNVAVKALAGPESVINTGNIRTAAALLPVLERAADAGSPTQNLMRETPARGNTDSLWRTQDIPKDKASKRKLRIGVAVLAAATLIVVAWIGFQLVSFFSGDGGSGARPQFDVGAPSSNSAGQQETESEPELGSGPVEVTGATEWQPAGQQLDSPDRAAHVLDGDPATEWRTAEYNAPFDADNALKPGVGLILSLDQVTQLTSVTIDSPSAGGRVEVRALPSASPGSPEDGELIGVADLTDGATEVAFDEASQPTQHVLLWVTGIVPLDNGRHQTTIREVAVEGLLPQ</sequence>
<evidence type="ECO:0000313" key="3">
    <source>
        <dbReference type="EMBL" id="MCP2332988.1"/>
    </source>
</evidence>
<evidence type="ECO:0008006" key="5">
    <source>
        <dbReference type="Google" id="ProtNLM"/>
    </source>
</evidence>
<dbReference type="CDD" id="cd13973">
    <property type="entry name" value="PK_MviN-like"/>
    <property type="match status" value="1"/>
</dbReference>
<evidence type="ECO:0000256" key="1">
    <source>
        <dbReference type="SAM" id="MobiDB-lite"/>
    </source>
</evidence>
<feature type="region of interest" description="Disordered" evidence="1">
    <location>
        <begin position="302"/>
        <end position="327"/>
    </location>
</feature>
<evidence type="ECO:0000313" key="4">
    <source>
        <dbReference type="Proteomes" id="UP000791080"/>
    </source>
</evidence>
<dbReference type="Gene3D" id="3.30.200.20">
    <property type="entry name" value="Phosphorylase Kinase, domain 1"/>
    <property type="match status" value="1"/>
</dbReference>
<keyword evidence="4" id="KW-1185">Reference proteome</keyword>
<feature type="transmembrane region" description="Helical" evidence="2">
    <location>
        <begin position="337"/>
        <end position="357"/>
    </location>
</feature>
<dbReference type="Proteomes" id="UP000791080">
    <property type="component" value="Unassembled WGS sequence"/>
</dbReference>
<feature type="compositionally biased region" description="Polar residues" evidence="1">
    <location>
        <begin position="380"/>
        <end position="389"/>
    </location>
</feature>
<gene>
    <name evidence="3" type="ORF">G443_003258</name>
</gene>
<organism evidence="3 4">
    <name type="scientific">Actinoalloteichus caeruleus DSM 43889</name>
    <dbReference type="NCBI Taxonomy" id="1120930"/>
    <lineage>
        <taxon>Bacteria</taxon>
        <taxon>Bacillati</taxon>
        <taxon>Actinomycetota</taxon>
        <taxon>Actinomycetes</taxon>
        <taxon>Pseudonocardiales</taxon>
        <taxon>Pseudonocardiaceae</taxon>
        <taxon>Actinoalloteichus</taxon>
        <taxon>Actinoalloteichus cyanogriseus</taxon>
    </lineage>
</organism>
<dbReference type="Gene3D" id="1.10.510.10">
    <property type="entry name" value="Transferase(Phosphotransferase) domain 1"/>
    <property type="match status" value="1"/>
</dbReference>
<feature type="compositionally biased region" description="Polar residues" evidence="1">
    <location>
        <begin position="303"/>
        <end position="323"/>
    </location>
</feature>
<keyword evidence="2" id="KW-0812">Transmembrane</keyword>
<accession>A0ABT1JKE6</accession>
<comment type="caution">
    <text evidence="3">The sequence shown here is derived from an EMBL/GenBank/DDBJ whole genome shotgun (WGS) entry which is preliminary data.</text>
</comment>
<dbReference type="InterPro" id="IPR011009">
    <property type="entry name" value="Kinase-like_dom_sf"/>
</dbReference>
<name>A0ABT1JKE6_ACTCY</name>
<dbReference type="EMBL" id="AUBJ02000001">
    <property type="protein sequence ID" value="MCP2332988.1"/>
    <property type="molecule type" value="Genomic_DNA"/>
</dbReference>
<proteinExistence type="predicted"/>
<dbReference type="RefSeq" id="WP_051313555.1">
    <property type="nucleotide sequence ID" value="NZ_AUBJ02000001.1"/>
</dbReference>
<feature type="region of interest" description="Disordered" evidence="1">
    <location>
        <begin position="1"/>
        <end position="33"/>
    </location>
</feature>
<protein>
    <recommendedName>
        <fullName evidence="5">Protein kinase family protein</fullName>
    </recommendedName>
</protein>
<evidence type="ECO:0000256" key="2">
    <source>
        <dbReference type="SAM" id="Phobius"/>
    </source>
</evidence>